<gene>
    <name evidence="3" type="ORF">C7I84_09355</name>
</gene>
<evidence type="ECO:0000256" key="1">
    <source>
        <dbReference type="SAM" id="Phobius"/>
    </source>
</evidence>
<protein>
    <submittedName>
        <fullName evidence="3">Cobalt transporter</fullName>
    </submittedName>
</protein>
<dbReference type="RefSeq" id="WP_106771905.1">
    <property type="nucleotide sequence ID" value="NZ_PXYK01000007.1"/>
</dbReference>
<dbReference type="OrthoDB" id="9813640at2"/>
<comment type="caution">
    <text evidence="3">The sequence shown here is derived from an EMBL/GenBank/DDBJ whole genome shotgun (WGS) entry which is preliminary data.</text>
</comment>
<keyword evidence="2" id="KW-0732">Signal</keyword>
<feature type="transmembrane region" description="Helical" evidence="1">
    <location>
        <begin position="88"/>
        <end position="110"/>
    </location>
</feature>
<evidence type="ECO:0000313" key="4">
    <source>
        <dbReference type="Proteomes" id="UP000241229"/>
    </source>
</evidence>
<feature type="transmembrane region" description="Helical" evidence="1">
    <location>
        <begin position="153"/>
        <end position="173"/>
    </location>
</feature>
<evidence type="ECO:0000256" key="2">
    <source>
        <dbReference type="SAM" id="SignalP"/>
    </source>
</evidence>
<feature type="transmembrane region" description="Helical" evidence="1">
    <location>
        <begin position="122"/>
        <end position="141"/>
    </location>
</feature>
<dbReference type="InterPro" id="IPR012666">
    <property type="entry name" value="CbtA_put"/>
</dbReference>
<keyword evidence="1" id="KW-0812">Transmembrane</keyword>
<dbReference type="EMBL" id="PXYK01000007">
    <property type="protein sequence ID" value="PSJ61797.1"/>
    <property type="molecule type" value="Genomic_DNA"/>
</dbReference>
<keyword evidence="1" id="KW-0472">Membrane</keyword>
<dbReference type="NCBIfam" id="TIGR02458">
    <property type="entry name" value="CbtA"/>
    <property type="match status" value="1"/>
</dbReference>
<feature type="chain" id="PRO_5015175360" evidence="2">
    <location>
        <begin position="28"/>
        <end position="254"/>
    </location>
</feature>
<accession>A0A2P7SH54</accession>
<dbReference type="Pfam" id="PF09490">
    <property type="entry name" value="CbtA"/>
    <property type="match status" value="1"/>
</dbReference>
<feature type="signal peptide" evidence="2">
    <location>
        <begin position="1"/>
        <end position="27"/>
    </location>
</feature>
<sequence length="254" mass="26058">MTFLRNVVLVAAAAGLLASLVMTALQAYSTVPLILKAETFESAGEATGHDHGAPAAAEATGTEAVPAAAEAHSHGEEAWTPADGFERFFFNFLANVLSGIGFALILVAASEFAGGISGWRSGILWGFAGFAVFTLAPGLGLPPELPAMPAADLAARQVWWIGTVLATAAGLALIAFRGTVALSILGVALIVVPHIIGAPQPESHDSPIPADLHHQFVVATTVTNLIFWALLGGLVGAVRSRFFGSASEARGQLA</sequence>
<organism evidence="3 4">
    <name type="scientific">Kumtagia ephedrae</name>
    <dbReference type="NCBI Taxonomy" id="2116701"/>
    <lineage>
        <taxon>Bacteria</taxon>
        <taxon>Pseudomonadati</taxon>
        <taxon>Pseudomonadota</taxon>
        <taxon>Alphaproteobacteria</taxon>
        <taxon>Hyphomicrobiales</taxon>
        <taxon>Phyllobacteriaceae</taxon>
        <taxon>Kumtagia</taxon>
    </lineage>
</organism>
<keyword evidence="4" id="KW-1185">Reference proteome</keyword>
<reference evidence="3 4" key="1">
    <citation type="submission" date="2018-03" db="EMBL/GenBank/DDBJ databases">
        <title>The draft genome of Mesorhizobium sp. 6GN-30.</title>
        <authorList>
            <person name="Liu L."/>
            <person name="Li L."/>
            <person name="Wang T."/>
            <person name="Zhang X."/>
            <person name="Liang L."/>
        </authorList>
    </citation>
    <scope>NUCLEOTIDE SEQUENCE [LARGE SCALE GENOMIC DNA]</scope>
    <source>
        <strain evidence="3 4">6GN30</strain>
    </source>
</reference>
<name>A0A2P7SH54_9HYPH</name>
<dbReference type="Proteomes" id="UP000241229">
    <property type="component" value="Unassembled WGS sequence"/>
</dbReference>
<evidence type="ECO:0000313" key="3">
    <source>
        <dbReference type="EMBL" id="PSJ61797.1"/>
    </source>
</evidence>
<dbReference type="AlphaFoldDB" id="A0A2P7SH54"/>
<feature type="transmembrane region" description="Helical" evidence="1">
    <location>
        <begin position="216"/>
        <end position="238"/>
    </location>
</feature>
<keyword evidence="1" id="KW-1133">Transmembrane helix</keyword>
<feature type="transmembrane region" description="Helical" evidence="1">
    <location>
        <begin position="180"/>
        <end position="196"/>
    </location>
</feature>
<proteinExistence type="predicted"/>